<dbReference type="InterPro" id="IPR053737">
    <property type="entry name" value="Type_II_TA_Toxin"/>
</dbReference>
<evidence type="ECO:0000259" key="1">
    <source>
        <dbReference type="PROSITE" id="PS51459"/>
    </source>
</evidence>
<sequence length="140" mass="16161">MVNYEIFSPDAIKNISLINKHVVEKRPESFGVDDPSIITKIFERVNQYFHIPDKKIRVIKRASHLLAGIVFEQPFKNGNKSTAFIVTQHYLKINGFVFSVDISDDELIQLLESVSPLFLNEDQYNIAFSTVEEFLIRITN</sequence>
<name>A0A2S2KP16_9ARCH</name>
<gene>
    <name evidence="2" type="ORF">NZNM25_02110</name>
</gene>
<dbReference type="GeneID" id="76209545"/>
<organism evidence="2 3">
    <name type="scientific">Nitrosopumilus zosterae</name>
    <dbReference type="NCBI Taxonomy" id="718286"/>
    <lineage>
        <taxon>Archaea</taxon>
        <taxon>Nitrososphaerota</taxon>
        <taxon>Nitrososphaeria</taxon>
        <taxon>Nitrosopumilales</taxon>
        <taxon>Nitrosopumilaceae</taxon>
        <taxon>Nitrosopumilus</taxon>
    </lineage>
</organism>
<dbReference type="SUPFAM" id="SSF140931">
    <property type="entry name" value="Fic-like"/>
    <property type="match status" value="1"/>
</dbReference>
<dbReference type="InterPro" id="IPR003812">
    <property type="entry name" value="Fido"/>
</dbReference>
<dbReference type="AlphaFoldDB" id="A0A2S2KP16"/>
<reference evidence="2 3" key="1">
    <citation type="submission" date="2018-05" db="EMBL/GenBank/DDBJ databases">
        <title>genome sequencing of Nitrosopumilus sp. NM25.</title>
        <authorList>
            <person name="Mori K."/>
            <person name="Nakagawa T."/>
        </authorList>
    </citation>
    <scope>NUCLEOTIDE SEQUENCE [LARGE SCALE GENOMIC DNA]</scope>
    <source>
        <strain evidence="2 3">NM25</strain>
    </source>
</reference>
<evidence type="ECO:0000313" key="2">
    <source>
        <dbReference type="EMBL" id="GBH33420.1"/>
    </source>
</evidence>
<protein>
    <recommendedName>
        <fullName evidence="1">Fido domain-containing protein</fullName>
    </recommendedName>
</protein>
<accession>A0A2S2KP16</accession>
<dbReference type="Pfam" id="PF02661">
    <property type="entry name" value="Fic"/>
    <property type="match status" value="1"/>
</dbReference>
<dbReference type="InterPro" id="IPR036597">
    <property type="entry name" value="Fido-like_dom_sf"/>
</dbReference>
<proteinExistence type="predicted"/>
<comment type="caution">
    <text evidence="2">The sequence shown here is derived from an EMBL/GenBank/DDBJ whole genome shotgun (WGS) entry which is preliminary data.</text>
</comment>
<evidence type="ECO:0000313" key="3">
    <source>
        <dbReference type="Proteomes" id="UP000245829"/>
    </source>
</evidence>
<dbReference type="OrthoDB" id="123270at2157"/>
<dbReference type="EMBL" id="BGKI01000001">
    <property type="protein sequence ID" value="GBH33420.1"/>
    <property type="molecule type" value="Genomic_DNA"/>
</dbReference>
<keyword evidence="3" id="KW-1185">Reference proteome</keyword>
<dbReference type="Gene3D" id="1.20.120.1870">
    <property type="entry name" value="Fic/DOC protein, Fido domain"/>
    <property type="match status" value="1"/>
</dbReference>
<dbReference type="PROSITE" id="PS51459">
    <property type="entry name" value="FIDO"/>
    <property type="match status" value="1"/>
</dbReference>
<feature type="domain" description="Fido" evidence="1">
    <location>
        <begin position="7"/>
        <end position="137"/>
    </location>
</feature>
<dbReference type="Proteomes" id="UP000245829">
    <property type="component" value="Unassembled WGS sequence"/>
</dbReference>
<dbReference type="RefSeq" id="WP_109876079.1">
    <property type="nucleotide sequence ID" value="NZ_AP026695.1"/>
</dbReference>